<dbReference type="InterPro" id="IPR036624">
    <property type="entry name" value="Hcp1-lik_sf"/>
</dbReference>
<dbReference type="RefSeq" id="WP_397217771.1">
    <property type="nucleotide sequence ID" value="NZ_JBGFSN010000011.1"/>
</dbReference>
<dbReference type="Gene3D" id="2.30.110.20">
    <property type="entry name" value="Hcp1-like"/>
    <property type="match status" value="1"/>
</dbReference>
<comment type="caution">
    <text evidence="1">The sequence shown here is derived from an EMBL/GenBank/DDBJ whole genome shotgun (WGS) entry which is preliminary data.</text>
</comment>
<dbReference type="SUPFAM" id="SSF141452">
    <property type="entry name" value="Hcp1-like"/>
    <property type="match status" value="1"/>
</dbReference>
<evidence type="ECO:0000313" key="2">
    <source>
        <dbReference type="Proteomes" id="UP001611251"/>
    </source>
</evidence>
<gene>
    <name evidence="1" type="ORF">ABU178_18795</name>
</gene>
<dbReference type="PANTHER" id="PTHR36152">
    <property type="entry name" value="CYTOPLASMIC PROTEIN-RELATED"/>
    <property type="match status" value="1"/>
</dbReference>
<dbReference type="InterPro" id="IPR008514">
    <property type="entry name" value="T6SS_Hcp"/>
</dbReference>
<evidence type="ECO:0000313" key="1">
    <source>
        <dbReference type="EMBL" id="MFH8136202.1"/>
    </source>
</evidence>
<keyword evidence="2" id="KW-1185">Reference proteome</keyword>
<dbReference type="PANTHER" id="PTHR36152:SF5">
    <property type="entry name" value="PROTEIN HCP1"/>
    <property type="match status" value="1"/>
</dbReference>
<name>A0ABW7Q0T6_9GAMM</name>
<organism evidence="1 2">
    <name type="scientific">Pantoea osteomyelitidis</name>
    <dbReference type="NCBI Taxonomy" id="3230026"/>
    <lineage>
        <taxon>Bacteria</taxon>
        <taxon>Pseudomonadati</taxon>
        <taxon>Pseudomonadota</taxon>
        <taxon>Gammaproteobacteria</taxon>
        <taxon>Enterobacterales</taxon>
        <taxon>Erwiniaceae</taxon>
        <taxon>Pantoea</taxon>
    </lineage>
</organism>
<sequence>MAQDMYLSITDVKGESTEEGFVDHINVLDWDWGVKQHPTLVKDKGLTAGKAEFSNFSVIYYIDNSVPTVLDFCASGQSLKKVEFVCRKNVGKSGDKPKYVNYWTLVFEDAMITNVDFLEHIDKGVLNSGDTYKVKVDFAFTKYAIKYIPVNKENITQPANVKTGNLCNSQDVTNSI</sequence>
<dbReference type="Proteomes" id="UP001611251">
    <property type="component" value="Unassembled WGS sequence"/>
</dbReference>
<accession>A0ABW7Q0T6</accession>
<protein>
    <submittedName>
        <fullName evidence="1">Hcp family type VI secretion system effector</fullName>
    </submittedName>
</protein>
<reference evidence="1 2" key="1">
    <citation type="submission" date="2024-08" db="EMBL/GenBank/DDBJ databases">
        <title>Pantoea ronii - a newly identified human opportunistic pathogen.</title>
        <authorList>
            <person name="Keidar-Friedman D."/>
            <person name="Sorek N."/>
            <person name="Leshin-Carmel D."/>
            <person name="Tsur A."/>
            <person name="Amsalem M."/>
            <person name="Tolkach D."/>
            <person name="Brosh-Nissimov T."/>
        </authorList>
    </citation>
    <scope>NUCLEOTIDE SEQUENCE [LARGE SCALE GENOMIC DNA]</scope>
    <source>
        <strain evidence="1 2">AA23256</strain>
    </source>
</reference>
<dbReference type="EMBL" id="JBGFSN010000011">
    <property type="protein sequence ID" value="MFH8136202.1"/>
    <property type="molecule type" value="Genomic_DNA"/>
</dbReference>
<proteinExistence type="predicted"/>
<dbReference type="InterPro" id="IPR053165">
    <property type="entry name" value="HSI-I_assembly_Hcp1"/>
</dbReference>
<dbReference type="Pfam" id="PF05638">
    <property type="entry name" value="T6SS_HCP"/>
    <property type="match status" value="1"/>
</dbReference>